<evidence type="ECO:0000256" key="1">
    <source>
        <dbReference type="ARBA" id="ARBA00004418"/>
    </source>
</evidence>
<evidence type="ECO:0000259" key="4">
    <source>
        <dbReference type="Pfam" id="PF00496"/>
    </source>
</evidence>
<gene>
    <name evidence="5" type="ORF">ACFPK2_11485</name>
</gene>
<organism evidence="5 6">
    <name type="scientific">Bosea minatitlanensis</name>
    <dbReference type="NCBI Taxonomy" id="128782"/>
    <lineage>
        <taxon>Bacteria</taxon>
        <taxon>Pseudomonadati</taxon>
        <taxon>Pseudomonadota</taxon>
        <taxon>Alphaproteobacteria</taxon>
        <taxon>Hyphomicrobiales</taxon>
        <taxon>Boseaceae</taxon>
        <taxon>Bosea</taxon>
    </lineage>
</organism>
<proteinExistence type="inferred from homology"/>
<accession>A0ABW0F5B4</accession>
<dbReference type="EMBL" id="JBHSLI010000004">
    <property type="protein sequence ID" value="MFC5293610.1"/>
    <property type="molecule type" value="Genomic_DNA"/>
</dbReference>
<dbReference type="Proteomes" id="UP001595976">
    <property type="component" value="Unassembled WGS sequence"/>
</dbReference>
<dbReference type="InterPro" id="IPR030678">
    <property type="entry name" value="Peptide/Ni-bd"/>
</dbReference>
<evidence type="ECO:0000313" key="6">
    <source>
        <dbReference type="Proteomes" id="UP001595976"/>
    </source>
</evidence>
<evidence type="ECO:0000256" key="3">
    <source>
        <dbReference type="ARBA" id="ARBA00022729"/>
    </source>
</evidence>
<comment type="caution">
    <text evidence="5">The sequence shown here is derived from an EMBL/GenBank/DDBJ whole genome shotgun (WGS) entry which is preliminary data.</text>
</comment>
<dbReference type="SUPFAM" id="SSF53850">
    <property type="entry name" value="Periplasmic binding protein-like II"/>
    <property type="match status" value="1"/>
</dbReference>
<dbReference type="PANTHER" id="PTHR30290">
    <property type="entry name" value="PERIPLASMIC BINDING COMPONENT OF ABC TRANSPORTER"/>
    <property type="match status" value="1"/>
</dbReference>
<feature type="domain" description="Solute-binding protein family 5" evidence="4">
    <location>
        <begin position="58"/>
        <end position="419"/>
    </location>
</feature>
<evidence type="ECO:0000313" key="5">
    <source>
        <dbReference type="EMBL" id="MFC5293610.1"/>
    </source>
</evidence>
<comment type="similarity">
    <text evidence="2">Belongs to the bacterial solute-binding protein 5 family.</text>
</comment>
<protein>
    <submittedName>
        <fullName evidence="5">ABC transporter substrate-binding protein</fullName>
    </submittedName>
</protein>
<evidence type="ECO:0000256" key="2">
    <source>
        <dbReference type="ARBA" id="ARBA00005695"/>
    </source>
</evidence>
<dbReference type="Pfam" id="PF00496">
    <property type="entry name" value="SBP_bac_5"/>
    <property type="match status" value="1"/>
</dbReference>
<keyword evidence="3" id="KW-0732">Signal</keyword>
<dbReference type="InterPro" id="IPR000914">
    <property type="entry name" value="SBP_5_dom"/>
</dbReference>
<dbReference type="Gene3D" id="3.10.105.10">
    <property type="entry name" value="Dipeptide-binding Protein, Domain 3"/>
    <property type="match status" value="1"/>
</dbReference>
<name>A0ABW0F5B4_9HYPH</name>
<dbReference type="InterPro" id="IPR039424">
    <property type="entry name" value="SBP_5"/>
</dbReference>
<sequence length="513" mass="56921">MSLPAALGAAPRRGGILTAVLWPAPQTLTAAATTAGTEMLVSAKIFDGLCGYDFDMRPQPLLAESWDISADGLRMTFNLRKGVRWHDGTPFTSKDVAFSLLKVWKVLHGRGRSTFADVTEVQTPDDNTAVFVLKRPAPAIMKALFSAESQILPAHLYDGTDILQNPFNLKPVGTGPYKFVSFERGDNLVLARNEDYWDKELPYVDRFVFRFVPDAATRAAMLESSQAQIVPNGLLNAPDITRLGKLPDIELESRGYEHSCGMQLMDFNLDNPHLANLKVRQALAHAIDRNWILRNVWSNFGKAATGPIHVKQTDFYTTEGVPAYPYDIKKAEALLDEAGFKRGAGGVRFTITIDPLPYGDEPLRAAEYIREQCRRIGIAMTVRTQDFGAFVKRVYTDRDFDINIVSASTTADPTIGVQRFYWSKNFIKGVAFSNGSHYANPAVDALLEAAQTELDPSKRRDLFVRFQQIAMADLPSLPLVFNDRVTVTRKTLRDHTVGGVGPFDSQSKAWLAA</sequence>
<dbReference type="CDD" id="cd08517">
    <property type="entry name" value="PBP2_NikA_DppA_OppA_like_13"/>
    <property type="match status" value="1"/>
</dbReference>
<dbReference type="PANTHER" id="PTHR30290:SF38">
    <property type="entry name" value="D,D-DIPEPTIDE-BINDING PERIPLASMIC PROTEIN DDPA-RELATED"/>
    <property type="match status" value="1"/>
</dbReference>
<dbReference type="PIRSF" id="PIRSF002741">
    <property type="entry name" value="MppA"/>
    <property type="match status" value="1"/>
</dbReference>
<keyword evidence="6" id="KW-1185">Reference proteome</keyword>
<reference evidence="6" key="1">
    <citation type="journal article" date="2019" name="Int. J. Syst. Evol. Microbiol.">
        <title>The Global Catalogue of Microorganisms (GCM) 10K type strain sequencing project: providing services to taxonomists for standard genome sequencing and annotation.</title>
        <authorList>
            <consortium name="The Broad Institute Genomics Platform"/>
            <consortium name="The Broad Institute Genome Sequencing Center for Infectious Disease"/>
            <person name="Wu L."/>
            <person name="Ma J."/>
        </authorList>
    </citation>
    <scope>NUCLEOTIDE SEQUENCE [LARGE SCALE GENOMIC DNA]</scope>
    <source>
        <strain evidence="6">CGMCC 1.15643</strain>
    </source>
</reference>
<dbReference type="Gene3D" id="3.40.190.10">
    <property type="entry name" value="Periplasmic binding protein-like II"/>
    <property type="match status" value="1"/>
</dbReference>
<dbReference type="RefSeq" id="WP_260348190.1">
    <property type="nucleotide sequence ID" value="NZ_JAOAOS010000004.1"/>
</dbReference>
<comment type="subcellular location">
    <subcellularLocation>
        <location evidence="1">Periplasm</location>
    </subcellularLocation>
</comment>